<dbReference type="AlphaFoldDB" id="A0A6C0DE01"/>
<organism evidence="1">
    <name type="scientific">viral metagenome</name>
    <dbReference type="NCBI Taxonomy" id="1070528"/>
    <lineage>
        <taxon>unclassified sequences</taxon>
        <taxon>metagenomes</taxon>
        <taxon>organismal metagenomes</taxon>
    </lineage>
</organism>
<accession>A0A6C0DE01</accession>
<reference evidence="1" key="1">
    <citation type="journal article" date="2020" name="Nature">
        <title>Giant virus diversity and host interactions through global metagenomics.</title>
        <authorList>
            <person name="Schulz F."/>
            <person name="Roux S."/>
            <person name="Paez-Espino D."/>
            <person name="Jungbluth S."/>
            <person name="Walsh D.A."/>
            <person name="Denef V.J."/>
            <person name="McMahon K.D."/>
            <person name="Konstantinidis K.T."/>
            <person name="Eloe-Fadrosh E.A."/>
            <person name="Kyrpides N.C."/>
            <person name="Woyke T."/>
        </authorList>
    </citation>
    <scope>NUCLEOTIDE SEQUENCE</scope>
    <source>
        <strain evidence="1">GVMAG-M-3300023174-141</strain>
    </source>
</reference>
<proteinExistence type="predicted"/>
<protein>
    <submittedName>
        <fullName evidence="1">Uncharacterized protein</fullName>
    </submittedName>
</protein>
<dbReference type="EMBL" id="MN739586">
    <property type="protein sequence ID" value="QHT14540.1"/>
    <property type="molecule type" value="Genomic_DNA"/>
</dbReference>
<evidence type="ECO:0000313" key="1">
    <source>
        <dbReference type="EMBL" id="QHT14540.1"/>
    </source>
</evidence>
<sequence length="69" mass="8196">MSVCTIWTDLPQEEQDKKKENFLVNASAGDILIYQGPNQMDQTRYEVVIKEGKKELKWTHSPYDYYDCY</sequence>
<name>A0A6C0DE01_9ZZZZ</name>